<dbReference type="Proteomes" id="UP000886879">
    <property type="component" value="Unassembled WGS sequence"/>
</dbReference>
<gene>
    <name evidence="6" type="ORF">IAD31_04210</name>
</gene>
<dbReference type="InterPro" id="IPR003439">
    <property type="entry name" value="ABC_transporter-like_ATP-bd"/>
</dbReference>
<keyword evidence="2" id="KW-0813">Transport</keyword>
<reference evidence="6" key="2">
    <citation type="journal article" date="2021" name="PeerJ">
        <title>Extensive microbial diversity within the chicken gut microbiome revealed by metagenomics and culture.</title>
        <authorList>
            <person name="Gilroy R."/>
            <person name="Ravi A."/>
            <person name="Getino M."/>
            <person name="Pursley I."/>
            <person name="Horton D.L."/>
            <person name="Alikhan N.F."/>
            <person name="Baker D."/>
            <person name="Gharbi K."/>
            <person name="Hall N."/>
            <person name="Watson M."/>
            <person name="Adriaenssens E.M."/>
            <person name="Foster-Nyarko E."/>
            <person name="Jarju S."/>
            <person name="Secka A."/>
            <person name="Antonio M."/>
            <person name="Oren A."/>
            <person name="Chaudhuri R.R."/>
            <person name="La Ragione R."/>
            <person name="Hildebrand F."/>
            <person name="Pallen M.J."/>
        </authorList>
    </citation>
    <scope>NUCLEOTIDE SEQUENCE</scope>
    <source>
        <strain evidence="6">ChiGjej2B2-12916</strain>
    </source>
</reference>
<dbReference type="SMART" id="SM00382">
    <property type="entry name" value="AAA"/>
    <property type="match status" value="1"/>
</dbReference>
<comment type="caution">
    <text evidence="6">The sequence shown here is derived from an EMBL/GenBank/DDBJ whole genome shotgun (WGS) entry which is preliminary data.</text>
</comment>
<evidence type="ECO:0000256" key="1">
    <source>
        <dbReference type="ARBA" id="ARBA00005417"/>
    </source>
</evidence>
<keyword evidence="3" id="KW-0547">Nucleotide-binding</keyword>
<reference evidence="6" key="1">
    <citation type="submission" date="2020-10" db="EMBL/GenBank/DDBJ databases">
        <authorList>
            <person name="Gilroy R."/>
        </authorList>
    </citation>
    <scope>NUCLEOTIDE SEQUENCE</scope>
    <source>
        <strain evidence="6">ChiGjej2B2-12916</strain>
    </source>
</reference>
<dbReference type="GO" id="GO:0005524">
    <property type="term" value="F:ATP binding"/>
    <property type="evidence" value="ECO:0007669"/>
    <property type="project" value="UniProtKB-KW"/>
</dbReference>
<keyword evidence="4 6" id="KW-0067">ATP-binding</keyword>
<evidence type="ECO:0000259" key="5">
    <source>
        <dbReference type="PROSITE" id="PS50893"/>
    </source>
</evidence>
<dbReference type="InterPro" id="IPR027417">
    <property type="entry name" value="P-loop_NTPase"/>
</dbReference>
<dbReference type="PROSITE" id="PS50893">
    <property type="entry name" value="ABC_TRANSPORTER_2"/>
    <property type="match status" value="1"/>
</dbReference>
<evidence type="ECO:0000256" key="4">
    <source>
        <dbReference type="ARBA" id="ARBA00022840"/>
    </source>
</evidence>
<proteinExistence type="inferred from homology"/>
<dbReference type="GO" id="GO:0016887">
    <property type="term" value="F:ATP hydrolysis activity"/>
    <property type="evidence" value="ECO:0007669"/>
    <property type="project" value="InterPro"/>
</dbReference>
<evidence type="ECO:0000313" key="7">
    <source>
        <dbReference type="Proteomes" id="UP000886879"/>
    </source>
</evidence>
<dbReference type="EMBL" id="DVFO01000040">
    <property type="protein sequence ID" value="HIQ60784.1"/>
    <property type="molecule type" value="Genomic_DNA"/>
</dbReference>
<name>A0A9D1CHN1_9FIRM</name>
<dbReference type="SUPFAM" id="SSF52540">
    <property type="entry name" value="P-loop containing nucleoside triphosphate hydrolases"/>
    <property type="match status" value="1"/>
</dbReference>
<protein>
    <submittedName>
        <fullName evidence="6">ATP-binding cassette domain-containing protein</fullName>
    </submittedName>
</protein>
<comment type="similarity">
    <text evidence="1">Belongs to the ABC transporter superfamily.</text>
</comment>
<feature type="domain" description="ABC transporter" evidence="5">
    <location>
        <begin position="4"/>
        <end position="211"/>
    </location>
</feature>
<dbReference type="PANTHER" id="PTHR43335">
    <property type="entry name" value="ABC TRANSPORTER, ATP-BINDING PROTEIN"/>
    <property type="match status" value="1"/>
</dbReference>
<dbReference type="Pfam" id="PF00005">
    <property type="entry name" value="ABC_tran"/>
    <property type="match status" value="1"/>
</dbReference>
<evidence type="ECO:0000256" key="3">
    <source>
        <dbReference type="ARBA" id="ARBA00022741"/>
    </source>
</evidence>
<dbReference type="PROSITE" id="PS00211">
    <property type="entry name" value="ABC_TRANSPORTER_1"/>
    <property type="match status" value="1"/>
</dbReference>
<organism evidence="6 7">
    <name type="scientific">Candidatus Enterenecus faecium</name>
    <dbReference type="NCBI Taxonomy" id="2840780"/>
    <lineage>
        <taxon>Bacteria</taxon>
        <taxon>Bacillati</taxon>
        <taxon>Bacillota</taxon>
        <taxon>Clostridia</taxon>
        <taxon>Eubacteriales</taxon>
        <taxon>Candidatus Enterenecus</taxon>
    </lineage>
</organism>
<dbReference type="AlphaFoldDB" id="A0A9D1CHN1"/>
<evidence type="ECO:0000313" key="6">
    <source>
        <dbReference type="EMBL" id="HIQ60784.1"/>
    </source>
</evidence>
<dbReference type="InterPro" id="IPR017871">
    <property type="entry name" value="ABC_transporter-like_CS"/>
</dbReference>
<dbReference type="InterPro" id="IPR003593">
    <property type="entry name" value="AAA+_ATPase"/>
</dbReference>
<accession>A0A9D1CHN1</accession>
<evidence type="ECO:0000256" key="2">
    <source>
        <dbReference type="ARBA" id="ARBA00022448"/>
    </source>
</evidence>
<dbReference type="Gene3D" id="3.40.50.300">
    <property type="entry name" value="P-loop containing nucleotide triphosphate hydrolases"/>
    <property type="match status" value="1"/>
</dbReference>
<sequence length="213" mass="23498">MCMIRVEDVCLQIKKKTILSHVTAQFPQGQIHGLIGRNGSGKTMLMKCICGFIRPTQGTIWVDGKQVKHSGGFPPDMGLLIETPGFIPYYSGVHNLKLLASINRKITSAQVKEAMVTVGLDPNHDKPVRQYSLGMRQRLGIAQAIMEQPRLLILDEPMNGLDKQGVAEMRALLLSLGQAGVTILLSSHNSEDIQTLCSSVWEMDRGEIHPLQD</sequence>
<dbReference type="PANTHER" id="PTHR43335:SF4">
    <property type="entry name" value="ABC TRANSPORTER, ATP-BINDING PROTEIN"/>
    <property type="match status" value="1"/>
</dbReference>